<evidence type="ECO:0000313" key="4">
    <source>
        <dbReference type="EMBL" id="CEI70509.1"/>
    </source>
</evidence>
<dbReference type="GeneID" id="37262224"/>
<dbReference type="OrthoDB" id="7464126at2759"/>
<dbReference type="Pfam" id="PF24883">
    <property type="entry name" value="NPHP3_N"/>
    <property type="match status" value="1"/>
</dbReference>
<proteinExistence type="predicted"/>
<dbReference type="EMBL" id="LN649231">
    <property type="protein sequence ID" value="CEI70509.1"/>
    <property type="molecule type" value="Genomic_DNA"/>
</dbReference>
<dbReference type="PANTHER" id="PTHR10039:SF10">
    <property type="entry name" value="NACHT DOMAIN-CONTAINING PROTEIN"/>
    <property type="match status" value="1"/>
</dbReference>
<dbReference type="InterPro" id="IPR056125">
    <property type="entry name" value="DUF7708"/>
</dbReference>
<organism evidence="4 5">
    <name type="scientific">Fusarium venenatum</name>
    <dbReference type="NCBI Taxonomy" id="56646"/>
    <lineage>
        <taxon>Eukaryota</taxon>
        <taxon>Fungi</taxon>
        <taxon>Dikarya</taxon>
        <taxon>Ascomycota</taxon>
        <taxon>Pezizomycotina</taxon>
        <taxon>Sordariomycetes</taxon>
        <taxon>Hypocreomycetidae</taxon>
        <taxon>Hypocreales</taxon>
        <taxon>Nectriaceae</taxon>
        <taxon>Fusarium</taxon>
    </lineage>
</organism>
<keyword evidence="5" id="KW-1185">Reference proteome</keyword>
<dbReference type="PANTHER" id="PTHR10039">
    <property type="entry name" value="AMELOGENIN"/>
    <property type="match status" value="1"/>
</dbReference>
<dbReference type="Gene3D" id="3.40.50.300">
    <property type="entry name" value="P-loop containing nucleotide triphosphate hydrolases"/>
    <property type="match status" value="1"/>
</dbReference>
<evidence type="ECO:0000259" key="3">
    <source>
        <dbReference type="Pfam" id="PF24883"/>
    </source>
</evidence>
<reference evidence="5" key="1">
    <citation type="submission" date="2014-10" db="EMBL/GenBank/DDBJ databases">
        <authorList>
            <person name="King R."/>
        </authorList>
    </citation>
    <scope>NUCLEOTIDE SEQUENCE [LARGE SCALE GENOMIC DNA]</scope>
    <source>
        <strain evidence="5">A3/5</strain>
    </source>
</reference>
<feature type="domain" description="Nephrocystin 3-like N-terminal" evidence="3">
    <location>
        <begin position="267"/>
        <end position="402"/>
    </location>
</feature>
<protein>
    <submittedName>
        <fullName evidence="4">Uncharacterized protein</fullName>
    </submittedName>
</protein>
<dbReference type="STRING" id="56646.A0A2L2TKC8"/>
<dbReference type="InterPro" id="IPR056884">
    <property type="entry name" value="NPHP3-like_N"/>
</dbReference>
<sequence>MALVIRESGSLKPDIRLAQAVSEFEALLTFEQKSTFRTSRDRAVSAAPTMSDVMRLTAEIDLKATSKHGRGRCFGPRMTNTLQAIQQFAALGDIVVGGGQNLIACGVWAVARLTLHVITGYYTYLENLSQLFMAMGRNAPRYQAMAALYPKSKALQVNLCEYFIVITKLCHQSVLWTKKSALGRLASTMNDPQMKTFKDDLDLWSSAIKEETDLLLNRKVAQEAKENSIFRSLTTFRSDAFDHQQRIERSTRVLDACSKHDYRTTWKQTPYQQWKEGSRKTSILFLGKLGAGKSVLLANLVDDLNLRDNAITLYFFSRHDNDKSTKARTIFGCLIRQLLEHVMNDTGFSHLFSETVSHLDLDTIVDLFRRAKPDNVSIVLDGLDECELDVQRTVLTHLTEIQGFGYKICLSVRTPQNGPIWRKRPFDFQVHIPEENPDISDFIEAEVDRRVEDGRLVTQDPNLVEEVKKELITGACGMFLWASLQLDSVCDEVSDHDIRAAIHDLPGDLTETFKRNLSKAISRDSKRLHVRIFKLLVGARELLTAEQLRQAASVTIGRTVWNYDKEITSIYLVLKFCGSLVMVDEEDDTVRFIHHSARSFCLHGLHSVSGWSFTQMEADQHMAETLITYLSCNIFETRLSKNVVPNIDASHVPKIVAVNAMSRHFKGTKIANRLLSSRANLKRDIGPTLAKRSANLYQEHHFSLASYAKRHWLHQTAHLEDLPSLPQWHTLLDHPSFGIDEENLPVPIIIPYPLQEAVDQFSADAEISKLRIRRRRPLAKKQISSWVSPQWARMIWALSFGHIIGFQT</sequence>
<dbReference type="AlphaFoldDB" id="A0A2L2TKC8"/>
<dbReference type="Proteomes" id="UP000245910">
    <property type="component" value="Chromosome III"/>
</dbReference>
<feature type="domain" description="DUF7708" evidence="2">
    <location>
        <begin position="107"/>
        <end position="209"/>
    </location>
</feature>
<evidence type="ECO:0000256" key="1">
    <source>
        <dbReference type="ARBA" id="ARBA00022737"/>
    </source>
</evidence>
<dbReference type="RefSeq" id="XP_025594223.1">
    <property type="nucleotide sequence ID" value="XM_025725645.1"/>
</dbReference>
<evidence type="ECO:0000259" key="2">
    <source>
        <dbReference type="Pfam" id="PF24809"/>
    </source>
</evidence>
<dbReference type="Pfam" id="PF24809">
    <property type="entry name" value="DUF7708"/>
    <property type="match status" value="1"/>
</dbReference>
<dbReference type="InterPro" id="IPR027417">
    <property type="entry name" value="P-loop_NTPase"/>
</dbReference>
<evidence type="ECO:0000313" key="5">
    <source>
        <dbReference type="Proteomes" id="UP000245910"/>
    </source>
</evidence>
<dbReference type="SUPFAM" id="SSF52540">
    <property type="entry name" value="P-loop containing nucleoside triphosphate hydrolases"/>
    <property type="match status" value="1"/>
</dbReference>
<keyword evidence="1" id="KW-0677">Repeat</keyword>
<name>A0A2L2TKC8_9HYPO</name>
<accession>A0A2L2TKC8</accession>
<dbReference type="KEGG" id="fvn:FVRRES_10586"/>